<evidence type="ECO:0000256" key="2">
    <source>
        <dbReference type="SAM" id="MobiDB-lite"/>
    </source>
</evidence>
<dbReference type="GO" id="GO:0008270">
    <property type="term" value="F:zinc ion binding"/>
    <property type="evidence" value="ECO:0007669"/>
    <property type="project" value="UniProtKB-KW"/>
</dbReference>
<organism evidence="4 5">
    <name type="scientific">Lunasporangiospora selenospora</name>
    <dbReference type="NCBI Taxonomy" id="979761"/>
    <lineage>
        <taxon>Eukaryota</taxon>
        <taxon>Fungi</taxon>
        <taxon>Fungi incertae sedis</taxon>
        <taxon>Mucoromycota</taxon>
        <taxon>Mortierellomycotina</taxon>
        <taxon>Mortierellomycetes</taxon>
        <taxon>Mortierellales</taxon>
        <taxon>Mortierellaceae</taxon>
        <taxon>Lunasporangiospora</taxon>
    </lineage>
</organism>
<keyword evidence="1" id="KW-0863">Zinc-finger</keyword>
<accession>A0A9P6FNP4</accession>
<name>A0A9P6FNP4_9FUNG</name>
<comment type="caution">
    <text evidence="4">The sequence shown here is derived from an EMBL/GenBank/DDBJ whole genome shotgun (WGS) entry which is preliminary data.</text>
</comment>
<proteinExistence type="predicted"/>
<evidence type="ECO:0000256" key="1">
    <source>
        <dbReference type="PROSITE-ProRule" id="PRU00042"/>
    </source>
</evidence>
<evidence type="ECO:0000313" key="5">
    <source>
        <dbReference type="Proteomes" id="UP000780801"/>
    </source>
</evidence>
<feature type="domain" description="C2H2-type" evidence="3">
    <location>
        <begin position="55"/>
        <end position="83"/>
    </location>
</feature>
<dbReference type="InterPro" id="IPR013087">
    <property type="entry name" value="Znf_C2H2_type"/>
</dbReference>
<dbReference type="AlphaFoldDB" id="A0A9P6FNP4"/>
<reference evidence="4" key="1">
    <citation type="journal article" date="2020" name="Fungal Divers.">
        <title>Resolving the Mortierellaceae phylogeny through synthesis of multi-gene phylogenetics and phylogenomics.</title>
        <authorList>
            <person name="Vandepol N."/>
            <person name="Liber J."/>
            <person name="Desiro A."/>
            <person name="Na H."/>
            <person name="Kennedy M."/>
            <person name="Barry K."/>
            <person name="Grigoriev I.V."/>
            <person name="Miller A.N."/>
            <person name="O'Donnell K."/>
            <person name="Stajich J.E."/>
            <person name="Bonito G."/>
        </authorList>
    </citation>
    <scope>NUCLEOTIDE SEQUENCE</scope>
    <source>
        <strain evidence="4">KOD1015</strain>
    </source>
</reference>
<dbReference type="Proteomes" id="UP000780801">
    <property type="component" value="Unassembled WGS sequence"/>
</dbReference>
<dbReference type="OrthoDB" id="2250876at2759"/>
<dbReference type="EMBL" id="JAABOA010004119">
    <property type="protein sequence ID" value="KAF9578001.1"/>
    <property type="molecule type" value="Genomic_DNA"/>
</dbReference>
<keyword evidence="5" id="KW-1185">Reference proteome</keyword>
<sequence>MLTRQQAYLQKHRLEEEDSESPSKRTKGFKVAANNEPSENTNDGISPTQSDGRKYPCDMCDKSFDKSKKLSGHKTDVHAMRANINIDENRSVVVYREDLLFKCPPCHRTYKSKSGIGKHLKASLVCADKLQDWDHHSVNPSLSILPSAAQTPPIWRNYQEALLWASGQMESSQEEKTKVLIVSDKLGQFPIGFSTDGKEENAIISQQVYARLPDGPFLAVVNKSTSKPGIGLQWELKEQCLSCHPPLLPTIEQAIGKIPLAKLVGTRSFQELGKKTCKKLNLDWTRHPQAPQVASHLLSGAIMINAKTLCGIMINEVEVYCRERTADCHREHSGLIKGTPRDSSMPRTTGEDLYKGVRPVTIPAEMNSKRLVIGTLTCDILVTGCIGFGNGSPPSVSVGGSTVVIEIAKNDTSNWRIFLDNERVKQARKIAKKSIIKTTRDMGIWQLRQLRSKFHLLDTYDFSRFSGPLTATPLLRPCTIFTVANFGNISGARYAAAEMFNKIGKAIICRGKNAVVEREDVSRWLEECSLSREWVVPFQTILNLFKTEDSIGIIGNSDLNKQLEIIAELLMSKINDANKIIVAEIEKLILS</sequence>
<keyword evidence="1" id="KW-0862">Zinc</keyword>
<dbReference type="PROSITE" id="PS00028">
    <property type="entry name" value="ZINC_FINGER_C2H2_1"/>
    <property type="match status" value="1"/>
</dbReference>
<evidence type="ECO:0000259" key="3">
    <source>
        <dbReference type="PROSITE" id="PS50157"/>
    </source>
</evidence>
<dbReference type="PROSITE" id="PS50157">
    <property type="entry name" value="ZINC_FINGER_C2H2_2"/>
    <property type="match status" value="1"/>
</dbReference>
<feature type="compositionally biased region" description="Polar residues" evidence="2">
    <location>
        <begin position="35"/>
        <end position="50"/>
    </location>
</feature>
<protein>
    <recommendedName>
        <fullName evidence="3">C2H2-type domain-containing protein</fullName>
    </recommendedName>
</protein>
<evidence type="ECO:0000313" key="4">
    <source>
        <dbReference type="EMBL" id="KAF9578001.1"/>
    </source>
</evidence>
<dbReference type="Gene3D" id="3.30.160.60">
    <property type="entry name" value="Classic Zinc Finger"/>
    <property type="match status" value="1"/>
</dbReference>
<dbReference type="SMART" id="SM00355">
    <property type="entry name" value="ZnF_C2H2"/>
    <property type="match status" value="2"/>
</dbReference>
<keyword evidence="1" id="KW-0479">Metal-binding</keyword>
<gene>
    <name evidence="4" type="ORF">BGW38_006451</name>
</gene>
<feature type="region of interest" description="Disordered" evidence="2">
    <location>
        <begin position="1"/>
        <end position="54"/>
    </location>
</feature>